<dbReference type="PROSITE" id="PS01187">
    <property type="entry name" value="EGF_CA"/>
    <property type="match status" value="1"/>
</dbReference>
<keyword evidence="3" id="KW-0677">Repeat</keyword>
<dbReference type="InterPro" id="IPR001881">
    <property type="entry name" value="EGF-like_Ca-bd_dom"/>
</dbReference>
<dbReference type="PANTHER" id="PTHR24050:SF27">
    <property type="entry name" value="FIBRILLIN-1"/>
    <property type="match status" value="1"/>
</dbReference>
<dbReference type="InterPro" id="IPR000152">
    <property type="entry name" value="EGF-type_Asp/Asn_hydroxyl_site"/>
</dbReference>
<evidence type="ECO:0000313" key="6">
    <source>
        <dbReference type="EMBL" id="KAG7164022.1"/>
    </source>
</evidence>
<dbReference type="PROSITE" id="PS00010">
    <property type="entry name" value="ASX_HYDROXYL"/>
    <property type="match status" value="1"/>
</dbReference>
<name>A0A8J5JTS5_HOMAM</name>
<gene>
    <name evidence="6" type="primary">Hmcn1-L6</name>
    <name evidence="6" type="ORF">Hamer_G014493</name>
</gene>
<keyword evidence="7" id="KW-1185">Reference proteome</keyword>
<accession>A0A8J5JTS5</accession>
<dbReference type="InterPro" id="IPR052235">
    <property type="entry name" value="Nephronectin_domain"/>
</dbReference>
<keyword evidence="2" id="KW-0732">Signal</keyword>
<feature type="non-terminal residue" evidence="6">
    <location>
        <position position="100"/>
    </location>
</feature>
<dbReference type="GO" id="GO:0005576">
    <property type="term" value="C:extracellular region"/>
    <property type="evidence" value="ECO:0007669"/>
    <property type="project" value="UniProtKB-SubCell"/>
</dbReference>
<dbReference type="FunFam" id="2.10.25.10:FF:000038">
    <property type="entry name" value="Fibrillin 2"/>
    <property type="match status" value="1"/>
</dbReference>
<reference evidence="6" key="1">
    <citation type="journal article" date="2021" name="Sci. Adv.">
        <title>The American lobster genome reveals insights on longevity, neural, and immune adaptations.</title>
        <authorList>
            <person name="Polinski J.M."/>
            <person name="Zimin A.V."/>
            <person name="Clark K.F."/>
            <person name="Kohn A.B."/>
            <person name="Sadowski N."/>
            <person name="Timp W."/>
            <person name="Ptitsyn A."/>
            <person name="Khanna P."/>
            <person name="Romanova D.Y."/>
            <person name="Williams P."/>
            <person name="Greenwood S.J."/>
            <person name="Moroz L.L."/>
            <person name="Walt D.R."/>
            <person name="Bodnar A.G."/>
        </authorList>
    </citation>
    <scope>NUCLEOTIDE SEQUENCE</scope>
    <source>
        <strain evidence="6">GMGI-L3</strain>
    </source>
</reference>
<dbReference type="PANTHER" id="PTHR24050">
    <property type="entry name" value="PA14 DOMAIN-CONTAINING PROTEIN"/>
    <property type="match status" value="1"/>
</dbReference>
<dbReference type="SMART" id="SM00179">
    <property type="entry name" value="EGF_CA"/>
    <property type="match status" value="2"/>
</dbReference>
<dbReference type="Pfam" id="PF07645">
    <property type="entry name" value="EGF_CA"/>
    <property type="match status" value="2"/>
</dbReference>
<comment type="caution">
    <text evidence="6">The sequence shown here is derived from an EMBL/GenBank/DDBJ whole genome shotgun (WGS) entry which is preliminary data.</text>
</comment>
<evidence type="ECO:0000256" key="1">
    <source>
        <dbReference type="ARBA" id="ARBA00022536"/>
    </source>
</evidence>
<dbReference type="InterPro" id="IPR018097">
    <property type="entry name" value="EGF_Ca-bd_CS"/>
</dbReference>
<dbReference type="GO" id="GO:0005509">
    <property type="term" value="F:calcium ion binding"/>
    <property type="evidence" value="ECO:0007669"/>
    <property type="project" value="InterPro"/>
</dbReference>
<keyword evidence="4" id="KW-1015">Disulfide bond</keyword>
<dbReference type="SUPFAM" id="SSF57196">
    <property type="entry name" value="EGF/Laminin"/>
    <property type="match status" value="2"/>
</dbReference>
<feature type="domain" description="EGF-like calcium-binding" evidence="5">
    <location>
        <begin position="5"/>
        <end position="48"/>
    </location>
</feature>
<dbReference type="InterPro" id="IPR049883">
    <property type="entry name" value="NOTCH1_EGF-like"/>
</dbReference>
<organism evidence="6 7">
    <name type="scientific">Homarus americanus</name>
    <name type="common">American lobster</name>
    <dbReference type="NCBI Taxonomy" id="6706"/>
    <lineage>
        <taxon>Eukaryota</taxon>
        <taxon>Metazoa</taxon>
        <taxon>Ecdysozoa</taxon>
        <taxon>Arthropoda</taxon>
        <taxon>Crustacea</taxon>
        <taxon>Multicrustacea</taxon>
        <taxon>Malacostraca</taxon>
        <taxon>Eumalacostraca</taxon>
        <taxon>Eucarida</taxon>
        <taxon>Decapoda</taxon>
        <taxon>Pleocyemata</taxon>
        <taxon>Astacidea</taxon>
        <taxon>Nephropoidea</taxon>
        <taxon>Nephropidae</taxon>
        <taxon>Homarus</taxon>
    </lineage>
</organism>
<proteinExistence type="predicted"/>
<dbReference type="Gene3D" id="2.10.25.10">
    <property type="entry name" value="Laminin"/>
    <property type="match status" value="2"/>
</dbReference>
<evidence type="ECO:0000256" key="4">
    <source>
        <dbReference type="ARBA" id="ARBA00023157"/>
    </source>
</evidence>
<evidence type="ECO:0000259" key="5">
    <source>
        <dbReference type="SMART" id="SM00179"/>
    </source>
</evidence>
<evidence type="ECO:0000256" key="2">
    <source>
        <dbReference type="ARBA" id="ARBA00022729"/>
    </source>
</evidence>
<dbReference type="Proteomes" id="UP000747542">
    <property type="component" value="Unassembled WGS sequence"/>
</dbReference>
<protein>
    <submittedName>
        <fullName evidence="6">Hemicentin-1-like 6</fullName>
    </submittedName>
</protein>
<dbReference type="EMBL" id="JAHLQT010026055">
    <property type="protein sequence ID" value="KAG7164022.1"/>
    <property type="molecule type" value="Genomic_DNA"/>
</dbReference>
<keyword evidence="1" id="KW-0245">EGF-like domain</keyword>
<evidence type="ECO:0000313" key="7">
    <source>
        <dbReference type="Proteomes" id="UP000747542"/>
    </source>
</evidence>
<evidence type="ECO:0000256" key="3">
    <source>
        <dbReference type="ARBA" id="ARBA00022737"/>
    </source>
</evidence>
<feature type="domain" description="EGF-like calcium-binding" evidence="5">
    <location>
        <begin position="49"/>
        <end position="91"/>
    </location>
</feature>
<sequence>MCFADINECASYIHDSLEGQECRNTKGSYTCITHCPTGLTQASNGTCTDIDECSEEISGCHYTQTCANTWCSYRCSCSQGFSSSGSGQPCLGMFSPLSTL</sequence>
<dbReference type="AlphaFoldDB" id="A0A8J5JTS5"/>